<reference evidence="2" key="1">
    <citation type="journal article" date="2023" name="Hortic. Res.">
        <title>A chromosome-level phased genome enabling allele-level studies in sweet orange: a case study on citrus Huanglongbing tolerance.</title>
        <authorList>
            <person name="Wu B."/>
            <person name="Yu Q."/>
            <person name="Deng Z."/>
            <person name="Duan Y."/>
            <person name="Luo F."/>
            <person name="Gmitter F. Jr."/>
        </authorList>
    </citation>
    <scope>NUCLEOTIDE SEQUENCE [LARGE SCALE GENOMIC DNA]</scope>
    <source>
        <strain evidence="2">cv. Valencia</strain>
    </source>
</reference>
<evidence type="ECO:0000313" key="2">
    <source>
        <dbReference type="Proteomes" id="UP000829398"/>
    </source>
</evidence>
<keyword evidence="2" id="KW-1185">Reference proteome</keyword>
<sequence length="208" mass="23123">MDRTWTVVGVGGSLRVPSSGIPGEEDQVGPCEQLDALSPFNPLSEMRQKEGKSMDRPHRLHPVGTTRSPQGRLRYPGHLLRGVALWRAQYDESCKLCSEGSYCLSLASMVESVGAWRGDGLPCGGCQRFESAYLQLVNLADTKLYEYDSTQFFRFGSSIYGLSFMDVDKILPFSSTLGWHSLKVKLRARFKQGKAYGGYLGTQRRGRA</sequence>
<dbReference type="EMBL" id="CM039173">
    <property type="protein sequence ID" value="KAH9771318.1"/>
    <property type="molecule type" value="Genomic_DNA"/>
</dbReference>
<protein>
    <submittedName>
        <fullName evidence="1">Uncharacterized protein</fullName>
    </submittedName>
</protein>
<gene>
    <name evidence="1" type="ORF">KPL71_012661</name>
</gene>
<accession>A0ACB8LCV9</accession>
<dbReference type="Proteomes" id="UP000829398">
    <property type="component" value="Chromosome 4"/>
</dbReference>
<proteinExistence type="predicted"/>
<evidence type="ECO:0000313" key="1">
    <source>
        <dbReference type="EMBL" id="KAH9771318.1"/>
    </source>
</evidence>
<comment type="caution">
    <text evidence="1">The sequence shown here is derived from an EMBL/GenBank/DDBJ whole genome shotgun (WGS) entry which is preliminary data.</text>
</comment>
<organism evidence="1 2">
    <name type="scientific">Citrus sinensis</name>
    <name type="common">Sweet orange</name>
    <name type="synonym">Citrus aurantium var. sinensis</name>
    <dbReference type="NCBI Taxonomy" id="2711"/>
    <lineage>
        <taxon>Eukaryota</taxon>
        <taxon>Viridiplantae</taxon>
        <taxon>Streptophyta</taxon>
        <taxon>Embryophyta</taxon>
        <taxon>Tracheophyta</taxon>
        <taxon>Spermatophyta</taxon>
        <taxon>Magnoliopsida</taxon>
        <taxon>eudicotyledons</taxon>
        <taxon>Gunneridae</taxon>
        <taxon>Pentapetalae</taxon>
        <taxon>rosids</taxon>
        <taxon>malvids</taxon>
        <taxon>Sapindales</taxon>
        <taxon>Rutaceae</taxon>
        <taxon>Aurantioideae</taxon>
        <taxon>Citrus</taxon>
    </lineage>
</organism>
<name>A0ACB8LCV9_CITSI</name>